<dbReference type="AlphaFoldDB" id="A0A9D4HH19"/>
<comment type="caution">
    <text evidence="1">The sequence shown here is derived from an EMBL/GenBank/DDBJ whole genome shotgun (WGS) entry which is preliminary data.</text>
</comment>
<accession>A0A9D4HH19</accession>
<dbReference type="Proteomes" id="UP000828390">
    <property type="component" value="Unassembled WGS sequence"/>
</dbReference>
<gene>
    <name evidence="1" type="ORF">DPMN_061337</name>
</gene>
<organism evidence="1 2">
    <name type="scientific">Dreissena polymorpha</name>
    <name type="common">Zebra mussel</name>
    <name type="synonym">Mytilus polymorpha</name>
    <dbReference type="NCBI Taxonomy" id="45954"/>
    <lineage>
        <taxon>Eukaryota</taxon>
        <taxon>Metazoa</taxon>
        <taxon>Spiralia</taxon>
        <taxon>Lophotrochozoa</taxon>
        <taxon>Mollusca</taxon>
        <taxon>Bivalvia</taxon>
        <taxon>Autobranchia</taxon>
        <taxon>Heteroconchia</taxon>
        <taxon>Euheterodonta</taxon>
        <taxon>Imparidentia</taxon>
        <taxon>Neoheterodontei</taxon>
        <taxon>Myida</taxon>
        <taxon>Dreissenoidea</taxon>
        <taxon>Dreissenidae</taxon>
        <taxon>Dreissena</taxon>
    </lineage>
</organism>
<evidence type="ECO:0000313" key="2">
    <source>
        <dbReference type="Proteomes" id="UP000828390"/>
    </source>
</evidence>
<reference evidence="1" key="2">
    <citation type="submission" date="2020-11" db="EMBL/GenBank/DDBJ databases">
        <authorList>
            <person name="McCartney M.A."/>
            <person name="Auch B."/>
            <person name="Kono T."/>
            <person name="Mallez S."/>
            <person name="Becker A."/>
            <person name="Gohl D.M."/>
            <person name="Silverstein K.A.T."/>
            <person name="Koren S."/>
            <person name="Bechman K.B."/>
            <person name="Herman A."/>
            <person name="Abrahante J.E."/>
            <person name="Garbe J."/>
        </authorList>
    </citation>
    <scope>NUCLEOTIDE SEQUENCE</scope>
    <source>
        <strain evidence="1">Duluth1</strain>
        <tissue evidence="1">Whole animal</tissue>
    </source>
</reference>
<proteinExistence type="predicted"/>
<sequence length="64" mass="7360">MIFTYTRKLRTRQKIFRQFACLPHGLHSSIINGSRPNVNSIKDVHWADDLLDQELSGATMMAND</sequence>
<keyword evidence="2" id="KW-1185">Reference proteome</keyword>
<dbReference type="EMBL" id="JAIWYP010000013">
    <property type="protein sequence ID" value="KAH3718532.1"/>
    <property type="molecule type" value="Genomic_DNA"/>
</dbReference>
<name>A0A9D4HH19_DREPO</name>
<reference evidence="1" key="1">
    <citation type="journal article" date="2019" name="bioRxiv">
        <title>The Genome of the Zebra Mussel, Dreissena polymorpha: A Resource for Invasive Species Research.</title>
        <authorList>
            <person name="McCartney M.A."/>
            <person name="Auch B."/>
            <person name="Kono T."/>
            <person name="Mallez S."/>
            <person name="Zhang Y."/>
            <person name="Obille A."/>
            <person name="Becker A."/>
            <person name="Abrahante J.E."/>
            <person name="Garbe J."/>
            <person name="Badalamenti J.P."/>
            <person name="Herman A."/>
            <person name="Mangelson H."/>
            <person name="Liachko I."/>
            <person name="Sullivan S."/>
            <person name="Sone E.D."/>
            <person name="Koren S."/>
            <person name="Silverstein K.A.T."/>
            <person name="Beckman K.B."/>
            <person name="Gohl D.M."/>
        </authorList>
    </citation>
    <scope>NUCLEOTIDE SEQUENCE</scope>
    <source>
        <strain evidence="1">Duluth1</strain>
        <tissue evidence="1">Whole animal</tissue>
    </source>
</reference>
<evidence type="ECO:0000313" key="1">
    <source>
        <dbReference type="EMBL" id="KAH3718532.1"/>
    </source>
</evidence>
<protein>
    <submittedName>
        <fullName evidence="1">Uncharacterized protein</fullName>
    </submittedName>
</protein>